<reference evidence="2 3" key="1">
    <citation type="journal article" date="2013" name="Nat. Genet.">
        <title>The high-quality draft genome of peach (Prunus persica) identifies unique patterns of genetic diversity, domestication and genome evolution.</title>
        <authorList>
            <consortium name="International Peach Genome Initiative"/>
            <person name="Verde I."/>
            <person name="Abbott A.G."/>
            <person name="Scalabrin S."/>
            <person name="Jung S."/>
            <person name="Shu S."/>
            <person name="Marroni F."/>
            <person name="Zhebentyayeva T."/>
            <person name="Dettori M.T."/>
            <person name="Grimwood J."/>
            <person name="Cattonaro F."/>
            <person name="Zuccolo A."/>
            <person name="Rossini L."/>
            <person name="Jenkins J."/>
            <person name="Vendramin E."/>
            <person name="Meisel L.A."/>
            <person name="Decroocq V."/>
            <person name="Sosinski B."/>
            <person name="Prochnik S."/>
            <person name="Mitros T."/>
            <person name="Policriti A."/>
            <person name="Cipriani G."/>
            <person name="Dondini L."/>
            <person name="Ficklin S."/>
            <person name="Goodstein D.M."/>
            <person name="Xuan P."/>
            <person name="Del Fabbro C."/>
            <person name="Aramini V."/>
            <person name="Copetti D."/>
            <person name="Gonzalez S."/>
            <person name="Horner D.S."/>
            <person name="Falchi R."/>
            <person name="Lucas S."/>
            <person name="Mica E."/>
            <person name="Maldonado J."/>
            <person name="Lazzari B."/>
            <person name="Bielenberg D."/>
            <person name="Pirona R."/>
            <person name="Miculan M."/>
            <person name="Barakat A."/>
            <person name="Testolin R."/>
            <person name="Stella A."/>
            <person name="Tartarini S."/>
            <person name="Tonutti P."/>
            <person name="Arus P."/>
            <person name="Orellana A."/>
            <person name="Wells C."/>
            <person name="Main D."/>
            <person name="Vizzotto G."/>
            <person name="Silva H."/>
            <person name="Salamini F."/>
            <person name="Schmutz J."/>
            <person name="Morgante M."/>
            <person name="Rokhsar D.S."/>
        </authorList>
    </citation>
    <scope>NUCLEOTIDE SEQUENCE [LARGE SCALE GENOMIC DNA]</scope>
    <source>
        <strain evidence="3">cv. Nemared</strain>
    </source>
</reference>
<dbReference type="EMBL" id="CM007651">
    <property type="protein sequence ID" value="ONI28077.1"/>
    <property type="molecule type" value="Genomic_DNA"/>
</dbReference>
<accession>A0A251QWD8</accession>
<gene>
    <name evidence="2" type="ORF">PRUPE_1G121700</name>
</gene>
<proteinExistence type="predicted"/>
<dbReference type="AlphaFoldDB" id="A0A251QWD8"/>
<feature type="region of interest" description="Disordered" evidence="1">
    <location>
        <begin position="45"/>
        <end position="158"/>
    </location>
</feature>
<evidence type="ECO:0000313" key="3">
    <source>
        <dbReference type="Proteomes" id="UP000006882"/>
    </source>
</evidence>
<organism evidence="2 3">
    <name type="scientific">Prunus persica</name>
    <name type="common">Peach</name>
    <name type="synonym">Amygdalus persica</name>
    <dbReference type="NCBI Taxonomy" id="3760"/>
    <lineage>
        <taxon>Eukaryota</taxon>
        <taxon>Viridiplantae</taxon>
        <taxon>Streptophyta</taxon>
        <taxon>Embryophyta</taxon>
        <taxon>Tracheophyta</taxon>
        <taxon>Spermatophyta</taxon>
        <taxon>Magnoliopsida</taxon>
        <taxon>eudicotyledons</taxon>
        <taxon>Gunneridae</taxon>
        <taxon>Pentapetalae</taxon>
        <taxon>rosids</taxon>
        <taxon>fabids</taxon>
        <taxon>Rosales</taxon>
        <taxon>Rosaceae</taxon>
        <taxon>Amygdaloideae</taxon>
        <taxon>Amygdaleae</taxon>
        <taxon>Prunus</taxon>
    </lineage>
</organism>
<dbReference type="Proteomes" id="UP000006882">
    <property type="component" value="Chromosome G1"/>
</dbReference>
<name>A0A251QWD8_PRUPE</name>
<protein>
    <submittedName>
        <fullName evidence="2">Uncharacterized protein</fullName>
    </submittedName>
</protein>
<evidence type="ECO:0000313" key="2">
    <source>
        <dbReference type="EMBL" id="ONI28077.1"/>
    </source>
</evidence>
<sequence>MSDFAAVNGYSGYNYGPPPVPNYNPGYYNNSYPLLVQSAPPAHAPYQLHGYPNNNYYAPQPQPQPQPPSNYGYYSAPQPQPQPPSYGYHPAPQPPSPVARRPKAKNGRTGGKPSSSEVYTISRNRISGNKGDHHGIFNVGNKHGRRDIDEEEEEQEEN</sequence>
<feature type="compositionally biased region" description="Polar residues" evidence="1">
    <location>
        <begin position="112"/>
        <end position="127"/>
    </location>
</feature>
<keyword evidence="3" id="KW-1185">Reference proteome</keyword>
<feature type="compositionally biased region" description="Acidic residues" evidence="1">
    <location>
        <begin position="149"/>
        <end position="158"/>
    </location>
</feature>
<dbReference type="Gramene" id="ONI28077">
    <property type="protein sequence ID" value="ONI28077"/>
    <property type="gene ID" value="PRUPE_1G121700"/>
</dbReference>
<evidence type="ECO:0000256" key="1">
    <source>
        <dbReference type="SAM" id="MobiDB-lite"/>
    </source>
</evidence>